<accession>A0A5D4XQG5</accession>
<dbReference type="AlphaFoldDB" id="A0A5D4XQG5"/>
<proteinExistence type="predicted"/>
<organism evidence="2 3">
    <name type="scientific">Luteimonas viscosa</name>
    <dbReference type="NCBI Taxonomy" id="1132694"/>
    <lineage>
        <taxon>Bacteria</taxon>
        <taxon>Pseudomonadati</taxon>
        <taxon>Pseudomonadota</taxon>
        <taxon>Gammaproteobacteria</taxon>
        <taxon>Lysobacterales</taxon>
        <taxon>Lysobacteraceae</taxon>
        <taxon>Luteimonas</taxon>
    </lineage>
</organism>
<comment type="caution">
    <text evidence="2">The sequence shown here is derived from an EMBL/GenBank/DDBJ whole genome shotgun (WGS) entry which is preliminary data.</text>
</comment>
<feature type="region of interest" description="Disordered" evidence="1">
    <location>
        <begin position="40"/>
        <end position="68"/>
    </location>
</feature>
<dbReference type="EMBL" id="VTFT01000001">
    <property type="protein sequence ID" value="TYT25172.1"/>
    <property type="molecule type" value="Genomic_DNA"/>
</dbReference>
<evidence type="ECO:0008006" key="4">
    <source>
        <dbReference type="Google" id="ProtNLM"/>
    </source>
</evidence>
<evidence type="ECO:0000256" key="1">
    <source>
        <dbReference type="SAM" id="MobiDB-lite"/>
    </source>
</evidence>
<name>A0A5D4XQG5_9GAMM</name>
<evidence type="ECO:0000313" key="2">
    <source>
        <dbReference type="EMBL" id="TYT25172.1"/>
    </source>
</evidence>
<dbReference type="Proteomes" id="UP000324973">
    <property type="component" value="Unassembled WGS sequence"/>
</dbReference>
<reference evidence="2 3" key="1">
    <citation type="submission" date="2019-08" db="EMBL/GenBank/DDBJ databases">
        <title>Luteimonas viscosus sp. nov., isolated from soil of a sunflower field.</title>
        <authorList>
            <person name="Jianli Z."/>
            <person name="Ying Z."/>
        </authorList>
    </citation>
    <scope>NUCLEOTIDE SEQUENCE [LARGE SCALE GENOMIC DNA]</scope>
    <source>
        <strain evidence="2 3">XBU10</strain>
    </source>
</reference>
<protein>
    <recommendedName>
        <fullName evidence="4">Beta-barrel assembly machine subunit BamC</fullName>
    </recommendedName>
</protein>
<evidence type="ECO:0000313" key="3">
    <source>
        <dbReference type="Proteomes" id="UP000324973"/>
    </source>
</evidence>
<gene>
    <name evidence="2" type="ORF">FZO89_02165</name>
</gene>
<sequence>MRPSRPMIRLLAVGLLAVAVVGTSGCKWFRKGSELYAASPENRPLEVPPDLDRPDTSGAMQLPETGTGTVTRSTMPAAGAAQPNGFAVAGEVDAVFARVGEVLAATEGLTVVNRAQLLGTYDVDYGDAKFLVRVTRTDTGAYVSAVDPRGLPAAGEPPQRLIAALRTALAGG</sequence>
<keyword evidence="3" id="KW-1185">Reference proteome</keyword>
<dbReference type="PROSITE" id="PS51257">
    <property type="entry name" value="PROKAR_LIPOPROTEIN"/>
    <property type="match status" value="1"/>
</dbReference>
<dbReference type="OrthoDB" id="5966071at2"/>
<dbReference type="RefSeq" id="WP_149101721.1">
    <property type="nucleotide sequence ID" value="NZ_VTFT01000001.1"/>
</dbReference>